<dbReference type="RefSeq" id="WP_220660632.1">
    <property type="nucleotide sequence ID" value="NZ_CP069370.1"/>
</dbReference>
<sequence length="147" mass="15544">MSPEALFSLANSAALLGWAALCFSPLAPYSALLLAGRVIPLALATLYTGLVLAFWSGAEGGFSTLPDVMALFGQPEIALAGWAHYLAFDLFVGAWVARTARSEGVPHYLTLPLLLLTFLFGPAGFLATQILRASRAPFPVLQPKGQP</sequence>
<reference evidence="2" key="1">
    <citation type="submission" date="2021-02" db="EMBL/GenBank/DDBJ databases">
        <title>Rhodobacter shimadae sp. nov., an aerobic anoxygenic phototrophic bacterium isolated from a hot spring.</title>
        <authorList>
            <person name="Muramatsu S."/>
            <person name="Haruta S."/>
            <person name="Hirose S."/>
            <person name="Hanada S."/>
        </authorList>
    </citation>
    <scope>NUCLEOTIDE SEQUENCE</scope>
    <source>
        <strain evidence="2">N10</strain>
    </source>
</reference>
<keyword evidence="1" id="KW-0812">Transmembrane</keyword>
<dbReference type="KEGG" id="nsm:JO391_11485"/>
<keyword evidence="3" id="KW-1185">Reference proteome</keyword>
<dbReference type="AlphaFoldDB" id="A0A8G0ZUQ4"/>
<feature type="transmembrane region" description="Helical" evidence="1">
    <location>
        <begin position="6"/>
        <end position="26"/>
    </location>
</feature>
<dbReference type="InterPro" id="IPR025461">
    <property type="entry name" value="ABA4-like"/>
</dbReference>
<feature type="transmembrane region" description="Helical" evidence="1">
    <location>
        <begin position="77"/>
        <end position="97"/>
    </location>
</feature>
<dbReference type="EMBL" id="CP069370">
    <property type="protein sequence ID" value="QYZ68409.1"/>
    <property type="molecule type" value="Genomic_DNA"/>
</dbReference>
<dbReference type="Proteomes" id="UP000826300">
    <property type="component" value="Chromosome"/>
</dbReference>
<evidence type="ECO:0000256" key="1">
    <source>
        <dbReference type="SAM" id="Phobius"/>
    </source>
</evidence>
<evidence type="ECO:0000313" key="3">
    <source>
        <dbReference type="Proteomes" id="UP000826300"/>
    </source>
</evidence>
<feature type="transmembrane region" description="Helical" evidence="1">
    <location>
        <begin position="38"/>
        <end position="57"/>
    </location>
</feature>
<dbReference type="Pfam" id="PF14108">
    <property type="entry name" value="ABA4-like"/>
    <property type="match status" value="1"/>
</dbReference>
<evidence type="ECO:0000313" key="2">
    <source>
        <dbReference type="EMBL" id="QYZ68409.1"/>
    </source>
</evidence>
<feature type="transmembrane region" description="Helical" evidence="1">
    <location>
        <begin position="109"/>
        <end position="131"/>
    </location>
</feature>
<protein>
    <submittedName>
        <fullName evidence="2">DUF4281 domain-containing protein</fullName>
    </submittedName>
</protein>
<name>A0A8G0ZUQ4_9RHOB</name>
<keyword evidence="1" id="KW-1133">Transmembrane helix</keyword>
<proteinExistence type="predicted"/>
<gene>
    <name evidence="2" type="ORF">JO391_11485</name>
</gene>
<organism evidence="2 3">
    <name type="scientific">Neotabrizicola shimadae</name>
    <dbReference type="NCBI Taxonomy" id="2807096"/>
    <lineage>
        <taxon>Bacteria</taxon>
        <taxon>Pseudomonadati</taxon>
        <taxon>Pseudomonadota</taxon>
        <taxon>Alphaproteobacteria</taxon>
        <taxon>Rhodobacterales</taxon>
        <taxon>Paracoccaceae</taxon>
        <taxon>Neotabrizicola</taxon>
    </lineage>
</organism>
<keyword evidence="1" id="KW-0472">Membrane</keyword>
<accession>A0A8G0ZUQ4</accession>